<feature type="domain" description="Cadherin" evidence="3">
    <location>
        <begin position="14"/>
        <end position="53"/>
    </location>
</feature>
<dbReference type="EMBL" id="WEIX01011756">
    <property type="protein sequence ID" value="NWH24874.1"/>
    <property type="molecule type" value="Genomic_DNA"/>
</dbReference>
<feature type="non-terminal residue" evidence="4">
    <location>
        <position position="54"/>
    </location>
</feature>
<sequence>LTYSATNFIPLSGRDVITVNPKTGEIRLTGALDFEEVTIFHFRIEATDKGWPPL</sequence>
<dbReference type="GO" id="GO:0007156">
    <property type="term" value="P:homophilic cell adhesion via plasma membrane adhesion molecules"/>
    <property type="evidence" value="ECO:0007669"/>
    <property type="project" value="InterPro"/>
</dbReference>
<comment type="subcellular location">
    <subcellularLocation>
        <location evidence="1">Membrane</location>
    </subcellularLocation>
</comment>
<dbReference type="GO" id="GO:0005509">
    <property type="term" value="F:calcium ion binding"/>
    <property type="evidence" value="ECO:0007669"/>
    <property type="project" value="InterPro"/>
</dbReference>
<dbReference type="GO" id="GO:0016020">
    <property type="term" value="C:membrane"/>
    <property type="evidence" value="ECO:0007669"/>
    <property type="project" value="UniProtKB-SubCell"/>
</dbReference>
<dbReference type="Gene3D" id="2.60.40.60">
    <property type="entry name" value="Cadherins"/>
    <property type="match status" value="1"/>
</dbReference>
<evidence type="ECO:0000259" key="3">
    <source>
        <dbReference type="Pfam" id="PF00028"/>
    </source>
</evidence>
<evidence type="ECO:0000256" key="2">
    <source>
        <dbReference type="ARBA" id="ARBA00023136"/>
    </source>
</evidence>
<dbReference type="CDD" id="cd11304">
    <property type="entry name" value="Cadherin_repeat"/>
    <property type="match status" value="1"/>
</dbReference>
<dbReference type="AlphaFoldDB" id="A0A850U2K2"/>
<evidence type="ECO:0000256" key="1">
    <source>
        <dbReference type="ARBA" id="ARBA00004370"/>
    </source>
</evidence>
<evidence type="ECO:0000313" key="4">
    <source>
        <dbReference type="EMBL" id="NWH24874.1"/>
    </source>
</evidence>
<comment type="caution">
    <text evidence="4">The sequence shown here is derived from an EMBL/GenBank/DDBJ whole genome shotgun (WGS) entry which is preliminary data.</text>
</comment>
<organism evidence="4 5">
    <name type="scientific">Grus americana</name>
    <name type="common">Whooping crane</name>
    <dbReference type="NCBI Taxonomy" id="9117"/>
    <lineage>
        <taxon>Eukaryota</taxon>
        <taxon>Metazoa</taxon>
        <taxon>Chordata</taxon>
        <taxon>Craniata</taxon>
        <taxon>Vertebrata</taxon>
        <taxon>Euteleostomi</taxon>
        <taxon>Archelosauria</taxon>
        <taxon>Archosauria</taxon>
        <taxon>Dinosauria</taxon>
        <taxon>Saurischia</taxon>
        <taxon>Theropoda</taxon>
        <taxon>Coelurosauria</taxon>
        <taxon>Aves</taxon>
        <taxon>Neognathae</taxon>
        <taxon>Neoaves</taxon>
        <taxon>Gruiformes</taxon>
        <taxon>Gruidae</taxon>
        <taxon>Grus</taxon>
    </lineage>
</organism>
<reference evidence="4" key="1">
    <citation type="submission" date="2019-10" db="EMBL/GenBank/DDBJ databases">
        <title>Bird 10,000 Genomes (B10K) Project - Family phase.</title>
        <authorList>
            <person name="Zhang G."/>
        </authorList>
    </citation>
    <scope>NUCLEOTIDE SEQUENCE</scope>
    <source>
        <strain evidence="4">B10K-DU-012-65</strain>
        <tissue evidence="4">Muscle</tissue>
    </source>
</reference>
<keyword evidence="2" id="KW-0472">Membrane</keyword>
<dbReference type="Proteomes" id="UP000640762">
    <property type="component" value="Unassembled WGS sequence"/>
</dbReference>
<proteinExistence type="predicted"/>
<accession>A0A850U2K2</accession>
<dbReference type="InterPro" id="IPR002126">
    <property type="entry name" value="Cadherin-like_dom"/>
</dbReference>
<protein>
    <submittedName>
        <fullName evidence="4">PCDA9 protein</fullName>
    </submittedName>
</protein>
<dbReference type="Pfam" id="PF00028">
    <property type="entry name" value="Cadherin"/>
    <property type="match status" value="1"/>
</dbReference>
<keyword evidence="5" id="KW-1185">Reference proteome</keyword>
<name>A0A850U2K2_GRUAM</name>
<dbReference type="SUPFAM" id="SSF49313">
    <property type="entry name" value="Cadherin-like"/>
    <property type="match status" value="1"/>
</dbReference>
<gene>
    <name evidence="4" type="primary">Pcdha9</name>
    <name evidence="4" type="ORF">GRUAME_R15172</name>
</gene>
<dbReference type="InterPro" id="IPR015919">
    <property type="entry name" value="Cadherin-like_sf"/>
</dbReference>
<evidence type="ECO:0000313" key="5">
    <source>
        <dbReference type="Proteomes" id="UP000640762"/>
    </source>
</evidence>
<feature type="non-terminal residue" evidence="4">
    <location>
        <position position="1"/>
    </location>
</feature>